<organism evidence="1 2">
    <name type="scientific">Racocetra persica</name>
    <dbReference type="NCBI Taxonomy" id="160502"/>
    <lineage>
        <taxon>Eukaryota</taxon>
        <taxon>Fungi</taxon>
        <taxon>Fungi incertae sedis</taxon>
        <taxon>Mucoromycota</taxon>
        <taxon>Glomeromycotina</taxon>
        <taxon>Glomeromycetes</taxon>
        <taxon>Diversisporales</taxon>
        <taxon>Gigasporaceae</taxon>
        <taxon>Racocetra</taxon>
    </lineage>
</organism>
<accession>A0ACA9LHI1</accession>
<gene>
    <name evidence="1" type="ORF">RPERSI_LOCUS3038</name>
</gene>
<dbReference type="EMBL" id="CAJVQC010003556">
    <property type="protein sequence ID" value="CAG8528724.1"/>
    <property type="molecule type" value="Genomic_DNA"/>
</dbReference>
<dbReference type="Proteomes" id="UP000789920">
    <property type="component" value="Unassembled WGS sequence"/>
</dbReference>
<keyword evidence="2" id="KW-1185">Reference proteome</keyword>
<evidence type="ECO:0000313" key="2">
    <source>
        <dbReference type="Proteomes" id="UP000789920"/>
    </source>
</evidence>
<sequence length="191" mass="21827">MRSFKLFIFVLTILILIPNITLSTVPLTFYCTCYVPNTVSFNTSIANVALKVSALQGPCVEITSSGEYSNGSTFAVSKITSVEPLCYSDIAGVQDTRGSSVWFLSPLGWVWFMNWEEMQELMLTAKHKFDQDVGTLQNNKILVYVLAKKEEDEYPIFRKLLDHFIKNKELLYQGLKNEISRVIFNEKWITT</sequence>
<name>A0ACA9LHI1_9GLOM</name>
<protein>
    <submittedName>
        <fullName evidence="1">33894_t:CDS:1</fullName>
    </submittedName>
</protein>
<evidence type="ECO:0000313" key="1">
    <source>
        <dbReference type="EMBL" id="CAG8528724.1"/>
    </source>
</evidence>
<comment type="caution">
    <text evidence="1">The sequence shown here is derived from an EMBL/GenBank/DDBJ whole genome shotgun (WGS) entry which is preliminary data.</text>
</comment>
<reference evidence="1" key="1">
    <citation type="submission" date="2021-06" db="EMBL/GenBank/DDBJ databases">
        <authorList>
            <person name="Kallberg Y."/>
            <person name="Tangrot J."/>
            <person name="Rosling A."/>
        </authorList>
    </citation>
    <scope>NUCLEOTIDE SEQUENCE</scope>
    <source>
        <strain evidence="1">MA461A</strain>
    </source>
</reference>
<proteinExistence type="predicted"/>